<keyword evidence="10" id="KW-0999">Mitochondrion inner membrane</keyword>
<feature type="transmembrane region" description="Helical" evidence="10">
    <location>
        <begin position="295"/>
        <end position="313"/>
    </location>
</feature>
<dbReference type="Pfam" id="PF01565">
    <property type="entry name" value="FAD_binding_4"/>
    <property type="match status" value="1"/>
</dbReference>
<reference evidence="12 13" key="1">
    <citation type="submission" date="2017-05" db="EMBL/GenBank/DDBJ databases">
        <title>Genome sequence for an aflatoxigenic pathogen of Argentinian peanut, Aspergillus arachidicola.</title>
        <authorList>
            <person name="Moore G."/>
            <person name="Beltz S.B."/>
            <person name="Mack B.M."/>
        </authorList>
    </citation>
    <scope>NUCLEOTIDE SEQUENCE [LARGE SCALE GENOMIC DNA]</scope>
    <source>
        <strain evidence="12 13">CBS 117610</strain>
    </source>
</reference>
<comment type="pathway">
    <text evidence="3">Secondary metabolite biosynthesis; terpenoid biosynthesis.</text>
</comment>
<dbReference type="GO" id="GO:0071949">
    <property type="term" value="F:FAD binding"/>
    <property type="evidence" value="ECO:0007669"/>
    <property type="project" value="InterPro"/>
</dbReference>
<dbReference type="UniPathway" id="UPA00232"/>
<evidence type="ECO:0000256" key="3">
    <source>
        <dbReference type="ARBA" id="ARBA00004721"/>
    </source>
</evidence>
<evidence type="ECO:0000256" key="4">
    <source>
        <dbReference type="ARBA" id="ARBA00005466"/>
    </source>
</evidence>
<evidence type="ECO:0000256" key="5">
    <source>
        <dbReference type="ARBA" id="ARBA00005985"/>
    </source>
</evidence>
<dbReference type="GO" id="GO:0005743">
    <property type="term" value="C:mitochondrial inner membrane"/>
    <property type="evidence" value="ECO:0007669"/>
    <property type="project" value="UniProtKB-SubCell"/>
</dbReference>
<dbReference type="CDD" id="cd13959">
    <property type="entry name" value="PT_UbiA_COQ2"/>
    <property type="match status" value="1"/>
</dbReference>
<accession>A0A2G7FNE0</accession>
<organism evidence="12 13">
    <name type="scientific">Aspergillus arachidicola</name>
    <dbReference type="NCBI Taxonomy" id="656916"/>
    <lineage>
        <taxon>Eukaryota</taxon>
        <taxon>Fungi</taxon>
        <taxon>Dikarya</taxon>
        <taxon>Ascomycota</taxon>
        <taxon>Pezizomycotina</taxon>
        <taxon>Eurotiomycetes</taxon>
        <taxon>Eurotiomycetidae</taxon>
        <taxon>Eurotiales</taxon>
        <taxon>Aspergillaceae</taxon>
        <taxon>Aspergillus</taxon>
        <taxon>Aspergillus subgen. Circumdati</taxon>
    </lineage>
</organism>
<dbReference type="InterPro" id="IPR006094">
    <property type="entry name" value="Oxid_FAD_bind_N"/>
</dbReference>
<feature type="transmembrane region" description="Helical" evidence="10">
    <location>
        <begin position="270"/>
        <end position="289"/>
    </location>
</feature>
<keyword evidence="10" id="KW-0496">Mitochondrion</keyword>
<dbReference type="EMBL" id="NEXV01000528">
    <property type="protein sequence ID" value="PIG82114.1"/>
    <property type="molecule type" value="Genomic_DNA"/>
</dbReference>
<dbReference type="InterPro" id="IPR016169">
    <property type="entry name" value="FAD-bd_PCMH_sub2"/>
</dbReference>
<dbReference type="HAMAP" id="MF_01635">
    <property type="entry name" value="UbiA"/>
    <property type="match status" value="1"/>
</dbReference>
<dbReference type="Gene3D" id="3.30.465.10">
    <property type="match status" value="1"/>
</dbReference>
<comment type="cofactor">
    <cofactor evidence="1 10">
        <name>Mg(2+)</name>
        <dbReference type="ChEBI" id="CHEBI:18420"/>
    </cofactor>
</comment>
<dbReference type="SUPFAM" id="SSF56176">
    <property type="entry name" value="FAD-binding/transporter-associated domain-like"/>
    <property type="match status" value="1"/>
</dbReference>
<evidence type="ECO:0000256" key="2">
    <source>
        <dbReference type="ARBA" id="ARBA00004141"/>
    </source>
</evidence>
<keyword evidence="10" id="KW-0414">Isoprene biosynthesis</keyword>
<dbReference type="PANTHER" id="PTHR11048">
    <property type="entry name" value="PRENYLTRANSFERASES"/>
    <property type="match status" value="1"/>
</dbReference>
<dbReference type="FunFam" id="1.20.120.1780:FF:000001">
    <property type="entry name" value="4-hydroxybenzoate octaprenyltransferase"/>
    <property type="match status" value="1"/>
</dbReference>
<comment type="catalytic activity">
    <reaction evidence="10">
        <text>an all-trans-polyprenyl diphosphate + 4-hydroxybenzoate = a 4-hydroxy-3-(all-trans-polyprenyl)benzoate + diphosphate</text>
        <dbReference type="Rhea" id="RHEA:44504"/>
        <dbReference type="Rhea" id="RHEA-COMP:9514"/>
        <dbReference type="Rhea" id="RHEA-COMP:9564"/>
        <dbReference type="ChEBI" id="CHEBI:17879"/>
        <dbReference type="ChEBI" id="CHEBI:33019"/>
        <dbReference type="ChEBI" id="CHEBI:58914"/>
        <dbReference type="ChEBI" id="CHEBI:78396"/>
        <dbReference type="EC" id="2.5.1.39"/>
    </reaction>
</comment>
<proteinExistence type="inferred from homology"/>
<dbReference type="Pfam" id="PF08031">
    <property type="entry name" value="BBE"/>
    <property type="match status" value="1"/>
</dbReference>
<comment type="function">
    <text evidence="10">Catalyzes the prenylation of para-hydroxybenzoate (PHB) with an all-trans polyprenyl group. Mediates the second step in the final reaction sequence of coenzyme Q (CoQ) biosynthesis, which is the condensation of the polyisoprenoid side chain with PHB, generating the first membrane-bound Q intermediate.</text>
</comment>
<dbReference type="InterPro" id="IPR036318">
    <property type="entry name" value="FAD-bd_PCMH-like_sf"/>
</dbReference>
<dbReference type="InterPro" id="IPR006370">
    <property type="entry name" value="HB_polyprenyltransferase-like"/>
</dbReference>
<evidence type="ECO:0000256" key="9">
    <source>
        <dbReference type="ARBA" id="ARBA00023136"/>
    </source>
</evidence>
<comment type="similarity">
    <text evidence="5 10">Belongs to the UbiA prenyltransferase family.</text>
</comment>
<comment type="pathway">
    <text evidence="10">Cofactor biosynthesis; ubiquinone biosynthesis.</text>
</comment>
<evidence type="ECO:0000256" key="1">
    <source>
        <dbReference type="ARBA" id="ARBA00001946"/>
    </source>
</evidence>
<gene>
    <name evidence="12" type="ORF">AARAC_000039</name>
</gene>
<feature type="transmembrane region" description="Helical" evidence="10">
    <location>
        <begin position="325"/>
        <end position="348"/>
    </location>
</feature>
<keyword evidence="9 10" id="KW-0472">Membrane</keyword>
<dbReference type="PANTHER" id="PTHR11048:SF39">
    <property type="entry name" value="POLYPRENYL TRANSFERASE AUSN"/>
    <property type="match status" value="1"/>
</dbReference>
<keyword evidence="6 10" id="KW-0808">Transferase</keyword>
<dbReference type="Proteomes" id="UP000231358">
    <property type="component" value="Unassembled WGS sequence"/>
</dbReference>
<dbReference type="EC" id="2.5.1.39" evidence="10"/>
<keyword evidence="7 10" id="KW-0812">Transmembrane</keyword>
<dbReference type="InterPro" id="IPR016166">
    <property type="entry name" value="FAD-bd_PCMH"/>
</dbReference>
<feature type="transmembrane region" description="Helical" evidence="10">
    <location>
        <begin position="165"/>
        <end position="185"/>
    </location>
</feature>
<comment type="subcellular location">
    <subcellularLocation>
        <location evidence="2">Membrane</location>
        <topology evidence="2">Multi-pass membrane protein</topology>
    </subcellularLocation>
    <subcellularLocation>
        <location evidence="10">Mitochondrion inner membrane</location>
        <topology evidence="10">Multi-pass membrane protein</topology>
        <orientation evidence="10">Matrix side</orientation>
    </subcellularLocation>
</comment>
<dbReference type="GO" id="GO:0008412">
    <property type="term" value="F:4-hydroxybenzoate polyprenyltransferase activity"/>
    <property type="evidence" value="ECO:0007669"/>
    <property type="project" value="UniProtKB-EC"/>
</dbReference>
<dbReference type="Gene3D" id="1.10.357.140">
    <property type="entry name" value="UbiA prenyltransferase"/>
    <property type="match status" value="1"/>
</dbReference>
<feature type="domain" description="FAD-binding PCMH-type" evidence="11">
    <location>
        <begin position="427"/>
        <end position="610"/>
    </location>
</feature>
<evidence type="ECO:0000259" key="11">
    <source>
        <dbReference type="PROSITE" id="PS51387"/>
    </source>
</evidence>
<evidence type="ECO:0000256" key="8">
    <source>
        <dbReference type="ARBA" id="ARBA00022989"/>
    </source>
</evidence>
<feature type="transmembrane region" description="Helical" evidence="10">
    <location>
        <begin position="227"/>
        <end position="245"/>
    </location>
</feature>
<dbReference type="GO" id="GO:0016491">
    <property type="term" value="F:oxidoreductase activity"/>
    <property type="evidence" value="ECO:0007669"/>
    <property type="project" value="InterPro"/>
</dbReference>
<keyword evidence="13" id="KW-1185">Reference proteome</keyword>
<dbReference type="AlphaFoldDB" id="A0A2G7FNE0"/>
<dbReference type="FunFam" id="1.10.357.140:FF:000008">
    <property type="entry name" value="4-hydroxybenzoate octaprenyltransferase"/>
    <property type="match status" value="1"/>
</dbReference>
<keyword evidence="8 10" id="KW-1133">Transmembrane helix</keyword>
<feature type="transmembrane region" description="Helical" evidence="10">
    <location>
        <begin position="71"/>
        <end position="92"/>
    </location>
</feature>
<evidence type="ECO:0000256" key="10">
    <source>
        <dbReference type="HAMAP-Rule" id="MF_03189"/>
    </source>
</evidence>
<sequence>MTGNCQAMKKYHGVHLEDRRPATPVQDKQPKVNFFPNLPPYSDPKTGLLSTLPSSWIPYAQLMRIDRPGGLYAFYFPYLIGIMYAACIAPTTVAPVTLLLMAVVLFPLNILLRGAACTWNDTLDQDFDRRVERCRHRPVARGAVSTQQAHIFTCAQLAAGYPLLSFFPVACTWHMLIMVVLFFIYAYMKRVTYYPQVVLGFPFAWAILFCVAAMGMPALGEHTVPTLALYAANVLWTIIYDTIYAHQDVADDEKAGVKGMALRFKDSTKLLASILAIMQVALLAVSGLWAGFGTLYFVGTVGGVAAALGYYIYDVDLKNPQSCGTWFGAQFWIVGAGFMAGLTAEYMLNLDFNVSIAGNLIRLRPIADVCHEPAFDQSACSERRRLSRNSAWRASQPGALQYCIWESGSHPNETCLLTASPETPCHQGRIPFYSAAVDSVEQVQRAVVFAKEHNLRLTIRNTGHDGAGQSSGPDSLQIHTQGLQDIEYHGDFQPNGSTVHLGSAVTVGAGMQIGDLNRRGSQEGFTVVGGECPTVGAAGGFLQGGGVSSFLSHSWGLAVDNVLQFEVVTAQGDLVVANAHQNQDLFWALRGGGGGTFGVVTRATIRTYPDVPVVVSTLTIAVDDPDATFWTKGVTTLLTALQEFNRDSVAGQFLLKRLPGSGIEDHSWQRWHSSYFLLAIPTTAHHALPMDPDIYPENHGVVMGSVLVSNQMFNSSEGPQRMAEKLASLPMGPRDRVFTSNLGGRVMTNRETAMHPAWRSAAHLINFVRVAQPSIEGKLTALEGLTKHQMPILYSLDESARVSYLNVADPNENESHVFWGENYKRLLQIKRRWDVNDLFLTRLGVGREGWETDGMCRRRTNIIDQMVDSVAGQVQKTLWRISRDRADGL</sequence>
<name>A0A2G7FNE0_9EURO</name>
<comment type="similarity">
    <text evidence="4">Belongs to the oxygen-dependent FAD-linked oxidoreductase family.</text>
</comment>
<dbReference type="GO" id="GO:0008299">
    <property type="term" value="P:isoprenoid biosynthetic process"/>
    <property type="evidence" value="ECO:0007669"/>
    <property type="project" value="UniProtKB-UniRule"/>
</dbReference>
<evidence type="ECO:0000313" key="12">
    <source>
        <dbReference type="EMBL" id="PIG82114.1"/>
    </source>
</evidence>
<dbReference type="InterPro" id="IPR000537">
    <property type="entry name" value="UbiA_prenyltransferase"/>
</dbReference>
<evidence type="ECO:0000256" key="7">
    <source>
        <dbReference type="ARBA" id="ARBA00022692"/>
    </source>
</evidence>
<feature type="transmembrane region" description="Helical" evidence="10">
    <location>
        <begin position="197"/>
        <end position="215"/>
    </location>
</feature>
<dbReference type="InterPro" id="IPR039653">
    <property type="entry name" value="Prenyltransferase"/>
</dbReference>
<evidence type="ECO:0000313" key="13">
    <source>
        <dbReference type="Proteomes" id="UP000231358"/>
    </source>
</evidence>
<dbReference type="InterPro" id="IPR012951">
    <property type="entry name" value="BBE"/>
</dbReference>
<dbReference type="STRING" id="656916.A0A2G7FNE0"/>
<dbReference type="Gene3D" id="1.20.120.1780">
    <property type="entry name" value="UbiA prenyltransferase"/>
    <property type="match status" value="1"/>
</dbReference>
<dbReference type="Pfam" id="PF01040">
    <property type="entry name" value="UbiA"/>
    <property type="match status" value="1"/>
</dbReference>
<dbReference type="GO" id="GO:0006744">
    <property type="term" value="P:ubiquinone biosynthetic process"/>
    <property type="evidence" value="ECO:0007669"/>
    <property type="project" value="UniProtKB-UniRule"/>
</dbReference>
<comment type="caution">
    <text evidence="12">The sequence shown here is derived from an EMBL/GenBank/DDBJ whole genome shotgun (WGS) entry which is preliminary data.</text>
</comment>
<dbReference type="InterPro" id="IPR044878">
    <property type="entry name" value="UbiA_sf"/>
</dbReference>
<evidence type="ECO:0000256" key="6">
    <source>
        <dbReference type="ARBA" id="ARBA00022679"/>
    </source>
</evidence>
<dbReference type="PROSITE" id="PS51387">
    <property type="entry name" value="FAD_PCMH"/>
    <property type="match status" value="1"/>
</dbReference>
<protein>
    <recommendedName>
        <fullName evidence="10">4-hydroxybenzoate polyprenyltransferase, mitochondrial</fullName>
        <shortName evidence="10">4-HB polyprenyltransferase</shortName>
        <ecNumber evidence="10">2.5.1.39</ecNumber>
    </recommendedName>
    <alternativeName>
        <fullName evidence="10">Para-hydroxybenzoate--polyprenyltransferase</fullName>
        <shortName evidence="10">PHB:PPT</shortName>
        <shortName evidence="10">PHB:polyprenyltransferase</shortName>
    </alternativeName>
</protein>
<keyword evidence="10" id="KW-0831">Ubiquinone biosynthesis</keyword>